<evidence type="ECO:0000313" key="7">
    <source>
        <dbReference type="EMBL" id="KAK1137851.1"/>
    </source>
</evidence>
<evidence type="ECO:0000256" key="1">
    <source>
        <dbReference type="ARBA" id="ARBA00004329"/>
    </source>
</evidence>
<evidence type="ECO:0000256" key="4">
    <source>
        <dbReference type="RuleBase" id="RU361214"/>
    </source>
</evidence>
<evidence type="ECO:0000256" key="2">
    <source>
        <dbReference type="ARBA" id="ARBA00007341"/>
    </source>
</evidence>
<comment type="subcellular location">
    <subcellularLocation>
        <location evidence="1">Preautophagosomal structure</location>
    </subcellularLocation>
</comment>
<dbReference type="GO" id="GO:0034727">
    <property type="term" value="P:piecemeal microautophagy of the nucleus"/>
    <property type="evidence" value="ECO:0007669"/>
    <property type="project" value="TreeGrafter"/>
</dbReference>
<proteinExistence type="inferred from homology"/>
<feature type="domain" description="Autophagy-related protein 13 N-terminal" evidence="6">
    <location>
        <begin position="2"/>
        <end position="102"/>
    </location>
</feature>
<dbReference type="EMBL" id="JAHYIQ010000001">
    <property type="protein sequence ID" value="KAK1137851.1"/>
    <property type="molecule type" value="Genomic_DNA"/>
</dbReference>
<comment type="caution">
    <text evidence="7">The sequence shown here is derived from an EMBL/GenBank/DDBJ whole genome shotgun (WGS) entry which is preliminary data.</text>
</comment>
<dbReference type="GO" id="GO:0034497">
    <property type="term" value="P:protein localization to phagophore assembly site"/>
    <property type="evidence" value="ECO:0007669"/>
    <property type="project" value="TreeGrafter"/>
</dbReference>
<dbReference type="Proteomes" id="UP001177670">
    <property type="component" value="Unassembled WGS sequence"/>
</dbReference>
<gene>
    <name evidence="7" type="ORF">K0M31_002345</name>
</gene>
<keyword evidence="8" id="KW-1185">Reference proteome</keyword>
<reference evidence="7" key="1">
    <citation type="submission" date="2021-10" db="EMBL/GenBank/DDBJ databases">
        <title>Melipona bicolor Genome sequencing and assembly.</title>
        <authorList>
            <person name="Araujo N.S."/>
            <person name="Arias M.C."/>
        </authorList>
    </citation>
    <scope>NUCLEOTIDE SEQUENCE</scope>
    <source>
        <strain evidence="7">USP_2M_L1-L4_2017</strain>
        <tissue evidence="7">Whole body</tissue>
    </source>
</reference>
<dbReference type="AlphaFoldDB" id="A0AA40GHD4"/>
<keyword evidence="3 4" id="KW-0072">Autophagy</keyword>
<evidence type="ECO:0000259" key="6">
    <source>
        <dbReference type="Pfam" id="PF10033"/>
    </source>
</evidence>
<dbReference type="GO" id="GO:1990316">
    <property type="term" value="C:Atg1/ULK1 kinase complex"/>
    <property type="evidence" value="ECO:0007669"/>
    <property type="project" value="InterPro"/>
</dbReference>
<evidence type="ECO:0000313" key="8">
    <source>
        <dbReference type="Proteomes" id="UP001177670"/>
    </source>
</evidence>
<feature type="region of interest" description="Disordered" evidence="5">
    <location>
        <begin position="174"/>
        <end position="233"/>
    </location>
</feature>
<dbReference type="GO" id="GO:0000423">
    <property type="term" value="P:mitophagy"/>
    <property type="evidence" value="ECO:0007669"/>
    <property type="project" value="TreeGrafter"/>
</dbReference>
<dbReference type="InterPro" id="IPR036570">
    <property type="entry name" value="HORMA_dom_sf"/>
</dbReference>
<dbReference type="InterPro" id="IPR040182">
    <property type="entry name" value="ATG13"/>
</dbReference>
<feature type="compositionally biased region" description="Low complexity" evidence="5">
    <location>
        <begin position="186"/>
        <end position="205"/>
    </location>
</feature>
<feature type="compositionally biased region" description="Polar residues" evidence="5">
    <location>
        <begin position="206"/>
        <end position="233"/>
    </location>
</feature>
<dbReference type="Pfam" id="PF10033">
    <property type="entry name" value="ATG13"/>
    <property type="match status" value="1"/>
</dbReference>
<evidence type="ECO:0000256" key="5">
    <source>
        <dbReference type="SAM" id="MobiDB-lite"/>
    </source>
</evidence>
<dbReference type="PANTHER" id="PTHR13430:SF4">
    <property type="entry name" value="AUTOPHAGY-RELATED PROTEIN 13"/>
    <property type="match status" value="1"/>
</dbReference>
<evidence type="ECO:0000256" key="3">
    <source>
        <dbReference type="ARBA" id="ARBA00023006"/>
    </source>
</evidence>
<name>A0AA40GHD4_9HYME</name>
<dbReference type="Gene3D" id="3.30.900.10">
    <property type="entry name" value="HORMA domain"/>
    <property type="match status" value="1"/>
</dbReference>
<dbReference type="PANTHER" id="PTHR13430">
    <property type="match status" value="1"/>
</dbReference>
<accession>A0AA40GHD4</accession>
<sequence>MVLEAWSLGILPEQSDPTMRVTYTIYNRMGILLKSLLSVSRVTPAYKLSRRQGPDSFIICYRIYLGEPQLHSLGDNYKHVRVGQLCTPVGTIHLSVSYRTKMTISPTHAGRDSIMLKSDHFHSDLSPRHARYQQSEETSKSLSDTIKVGAFVVNKPVTVNEEDFVIPDVPFSSLLTPRQTSPPPASAAETTSTKTASTIIAADSSNGNSERLTNDNTTSKCNSQNGSRRSSCSMTSANDDFIMVDLTPFAITNTNSDLGAFYRECQSAPQLQAFMEERTLAEQVGDLTKQLETFETNMRRYEDILSSLCQTENNN</sequence>
<dbReference type="GO" id="GO:0000407">
    <property type="term" value="C:phagophore assembly site"/>
    <property type="evidence" value="ECO:0007669"/>
    <property type="project" value="UniProtKB-SubCell"/>
</dbReference>
<organism evidence="7 8">
    <name type="scientific">Melipona bicolor</name>
    <dbReference type="NCBI Taxonomy" id="60889"/>
    <lineage>
        <taxon>Eukaryota</taxon>
        <taxon>Metazoa</taxon>
        <taxon>Ecdysozoa</taxon>
        <taxon>Arthropoda</taxon>
        <taxon>Hexapoda</taxon>
        <taxon>Insecta</taxon>
        <taxon>Pterygota</taxon>
        <taxon>Neoptera</taxon>
        <taxon>Endopterygota</taxon>
        <taxon>Hymenoptera</taxon>
        <taxon>Apocrita</taxon>
        <taxon>Aculeata</taxon>
        <taxon>Apoidea</taxon>
        <taxon>Anthophila</taxon>
        <taxon>Apidae</taxon>
        <taxon>Melipona</taxon>
    </lineage>
</organism>
<dbReference type="InterPro" id="IPR018731">
    <property type="entry name" value="Atg13_N"/>
</dbReference>
<dbReference type="GO" id="GO:0005829">
    <property type="term" value="C:cytosol"/>
    <property type="evidence" value="ECO:0007669"/>
    <property type="project" value="TreeGrafter"/>
</dbReference>
<protein>
    <recommendedName>
        <fullName evidence="4">Autophagy-related protein 13</fullName>
    </recommendedName>
</protein>
<comment type="similarity">
    <text evidence="2 4">Belongs to the ATG13 family. Metazoan subfamily.</text>
</comment>